<name>A0A699HT23_TANCI</name>
<proteinExistence type="predicted"/>
<dbReference type="InterPro" id="IPR013103">
    <property type="entry name" value="RVT_2"/>
</dbReference>
<organism evidence="2">
    <name type="scientific">Tanacetum cinerariifolium</name>
    <name type="common">Dalmatian daisy</name>
    <name type="synonym">Chrysanthemum cinerariifolium</name>
    <dbReference type="NCBI Taxonomy" id="118510"/>
    <lineage>
        <taxon>Eukaryota</taxon>
        <taxon>Viridiplantae</taxon>
        <taxon>Streptophyta</taxon>
        <taxon>Embryophyta</taxon>
        <taxon>Tracheophyta</taxon>
        <taxon>Spermatophyta</taxon>
        <taxon>Magnoliopsida</taxon>
        <taxon>eudicotyledons</taxon>
        <taxon>Gunneridae</taxon>
        <taxon>Pentapetalae</taxon>
        <taxon>asterids</taxon>
        <taxon>campanulids</taxon>
        <taxon>Asterales</taxon>
        <taxon>Asteraceae</taxon>
        <taxon>Asteroideae</taxon>
        <taxon>Anthemideae</taxon>
        <taxon>Anthemidinae</taxon>
        <taxon>Tanacetum</taxon>
    </lineage>
</organism>
<reference evidence="2" key="1">
    <citation type="journal article" date="2019" name="Sci. Rep.">
        <title>Draft genome of Tanacetum cinerariifolium, the natural source of mosquito coil.</title>
        <authorList>
            <person name="Yamashiro T."/>
            <person name="Shiraishi A."/>
            <person name="Satake H."/>
            <person name="Nakayama K."/>
        </authorList>
    </citation>
    <scope>NUCLEOTIDE SEQUENCE</scope>
</reference>
<dbReference type="EMBL" id="BKCJ010202441">
    <property type="protein sequence ID" value="GEY71108.1"/>
    <property type="molecule type" value="Genomic_DNA"/>
</dbReference>
<dbReference type="AlphaFoldDB" id="A0A699HT23"/>
<dbReference type="Pfam" id="PF07727">
    <property type="entry name" value="RVT_2"/>
    <property type="match status" value="2"/>
</dbReference>
<feature type="domain" description="Reverse transcriptase Ty1/copia-type" evidence="1">
    <location>
        <begin position="128"/>
        <end position="221"/>
    </location>
</feature>
<feature type="domain" description="Reverse transcriptase Ty1/copia-type" evidence="1">
    <location>
        <begin position="37"/>
        <end position="97"/>
    </location>
</feature>
<dbReference type="PANTHER" id="PTHR11439">
    <property type="entry name" value="GAG-POL-RELATED RETROTRANSPOSON"/>
    <property type="match status" value="1"/>
</dbReference>
<gene>
    <name evidence="2" type="ORF">Tci_443082</name>
</gene>
<evidence type="ECO:0000259" key="1">
    <source>
        <dbReference type="Pfam" id="PF07727"/>
    </source>
</evidence>
<evidence type="ECO:0000313" key="2">
    <source>
        <dbReference type="EMBL" id="GEY71108.1"/>
    </source>
</evidence>
<protein>
    <submittedName>
        <fullName evidence="2">Copia protein</fullName>
    </submittedName>
</protein>
<sequence length="304" mass="34859">MTRVVKDQGGLTQINNEDFYTCMFACFLSLEEPKRVLVDLPNGKKAIGTKWVFRNKKDERGIIVRNKAQLVAQGHTQEEGIDYEEFFASISRIEAIRTIEEEVYVCQPPGFEDPDYPNKDYKVRGKIDQTLFIKRQNGDILLVQIYVDDIISGSTNKDLCKAFENLMKDKFQMSLVGELTFFLGLQVNQKLDGIFISQDKYVAKFFIKFGLTDVKSASTPIDTKKPLHKDPDDKDVDVHTYRSMIDSLMYLTSSRPDIMFEVCAFALFQVTPKLHIYMQLRGSLDISRASHTWACGILKIHPLI</sequence>
<dbReference type="PANTHER" id="PTHR11439:SF509">
    <property type="entry name" value="RNA-DIRECTED DNA POLYMERASE"/>
    <property type="match status" value="1"/>
</dbReference>
<comment type="caution">
    <text evidence="2">The sequence shown here is derived from an EMBL/GenBank/DDBJ whole genome shotgun (WGS) entry which is preliminary data.</text>
</comment>
<accession>A0A699HT23</accession>